<gene>
    <name evidence="1" type="ORF">E6K74_02135</name>
    <name evidence="2" type="ORF">E6K77_09115</name>
</gene>
<sequence>MGSLRMALALPHLGVYGGIRRFLELGEVWIRRGHEVAILVPEGSTGRPWVPFSGSILPLSALPFGGWDLLLSPDPELFLACRAPGALRVYYSVLERAPSEERALRSADLVLANSAGMRRYLARKGILAEDAAGGVNVDFFKPPETARRRAPVAAGPVRALVYGRVSRKRKGTWTAARAIESASVASGVPVTLTLFDAPPDGAEKPRLPRSLLIPHEWVLNPTQRELVDLYGETDLFVSAERRAGWCNTAAEAMACGAAVVCTRSGTEDFAVDGVTASVVRWRWSLILARAVGALLRDPGRRAALAARGRARIQEFSWERTADRIERAFERNLGGRSRAQNPTPASR</sequence>
<evidence type="ECO:0000313" key="4">
    <source>
        <dbReference type="Proteomes" id="UP000319829"/>
    </source>
</evidence>
<protein>
    <submittedName>
        <fullName evidence="2">Glycosyltransferase family 4 protein</fullName>
    </submittedName>
</protein>
<dbReference type="PANTHER" id="PTHR12526:SF635">
    <property type="entry name" value="GLYCOSYL TRANSFERASE GROUP 1"/>
    <property type="match status" value="1"/>
</dbReference>
<comment type="caution">
    <text evidence="2">The sequence shown here is derived from an EMBL/GenBank/DDBJ whole genome shotgun (WGS) entry which is preliminary data.</text>
</comment>
<dbReference type="AlphaFoldDB" id="A0A538TDX4"/>
<dbReference type="GO" id="GO:0016757">
    <property type="term" value="F:glycosyltransferase activity"/>
    <property type="evidence" value="ECO:0007669"/>
    <property type="project" value="TreeGrafter"/>
</dbReference>
<dbReference type="Proteomes" id="UP000317366">
    <property type="component" value="Unassembled WGS sequence"/>
</dbReference>
<name>A0A538TDX4_UNCEI</name>
<evidence type="ECO:0000313" key="1">
    <source>
        <dbReference type="EMBL" id="TMQ55789.1"/>
    </source>
</evidence>
<keyword evidence="2" id="KW-0808">Transferase</keyword>
<evidence type="ECO:0000313" key="3">
    <source>
        <dbReference type="Proteomes" id="UP000317366"/>
    </source>
</evidence>
<proteinExistence type="predicted"/>
<evidence type="ECO:0000313" key="2">
    <source>
        <dbReference type="EMBL" id="TMQ61843.1"/>
    </source>
</evidence>
<accession>A0A538TDX4</accession>
<dbReference type="Pfam" id="PF13692">
    <property type="entry name" value="Glyco_trans_1_4"/>
    <property type="match status" value="1"/>
</dbReference>
<dbReference type="SUPFAM" id="SSF53756">
    <property type="entry name" value="UDP-Glycosyltransferase/glycogen phosphorylase"/>
    <property type="match status" value="1"/>
</dbReference>
<organism evidence="2 3">
    <name type="scientific">Eiseniibacteriota bacterium</name>
    <dbReference type="NCBI Taxonomy" id="2212470"/>
    <lineage>
        <taxon>Bacteria</taxon>
        <taxon>Candidatus Eiseniibacteriota</taxon>
    </lineage>
</organism>
<reference evidence="3 4" key="1">
    <citation type="journal article" date="2019" name="Nat. Microbiol.">
        <title>Mediterranean grassland soil C-N compound turnover is dependent on rainfall and depth, and is mediated by genomically divergent microorganisms.</title>
        <authorList>
            <person name="Diamond S."/>
            <person name="Andeer P.F."/>
            <person name="Li Z."/>
            <person name="Crits-Christoph A."/>
            <person name="Burstein D."/>
            <person name="Anantharaman K."/>
            <person name="Lane K.R."/>
            <person name="Thomas B.C."/>
            <person name="Pan C."/>
            <person name="Northen T.R."/>
            <person name="Banfield J.F."/>
        </authorList>
    </citation>
    <scope>NUCLEOTIDE SEQUENCE [LARGE SCALE GENOMIC DNA]</scope>
    <source>
        <strain evidence="1">WS_4</strain>
        <strain evidence="2">WS_7</strain>
    </source>
</reference>
<dbReference type="EMBL" id="VBOX01000089">
    <property type="protein sequence ID" value="TMQ61843.1"/>
    <property type="molecule type" value="Genomic_DNA"/>
</dbReference>
<dbReference type="PANTHER" id="PTHR12526">
    <property type="entry name" value="GLYCOSYLTRANSFERASE"/>
    <property type="match status" value="1"/>
</dbReference>
<dbReference type="Gene3D" id="3.40.50.2000">
    <property type="entry name" value="Glycogen Phosphorylase B"/>
    <property type="match status" value="2"/>
</dbReference>
<dbReference type="Proteomes" id="UP000319829">
    <property type="component" value="Unassembled WGS sequence"/>
</dbReference>
<dbReference type="EMBL" id="VBOU01000014">
    <property type="protein sequence ID" value="TMQ55789.1"/>
    <property type="molecule type" value="Genomic_DNA"/>
</dbReference>